<dbReference type="SUPFAM" id="SSF47095">
    <property type="entry name" value="HMG-box"/>
    <property type="match status" value="1"/>
</dbReference>
<reference evidence="2 3" key="1">
    <citation type="journal article" date="2019" name="New Phytol.">
        <title>Comparative genomics reveals unique wood-decay strategies and fruiting body development in the Schizophyllaceae.</title>
        <authorList>
            <person name="Almasi E."/>
            <person name="Sahu N."/>
            <person name="Krizsan K."/>
            <person name="Balint B."/>
            <person name="Kovacs G.M."/>
            <person name="Kiss B."/>
            <person name="Cseklye J."/>
            <person name="Drula E."/>
            <person name="Henrissat B."/>
            <person name="Nagy I."/>
            <person name="Chovatia M."/>
            <person name="Adam C."/>
            <person name="LaButti K."/>
            <person name="Lipzen A."/>
            <person name="Riley R."/>
            <person name="Grigoriev I.V."/>
            <person name="Nagy L.G."/>
        </authorList>
    </citation>
    <scope>NUCLEOTIDE SEQUENCE [LARGE SCALE GENOMIC DNA]</scope>
    <source>
        <strain evidence="2 3">NL-1724</strain>
    </source>
</reference>
<evidence type="ECO:0000313" key="2">
    <source>
        <dbReference type="EMBL" id="TRM63367.1"/>
    </source>
</evidence>
<sequence>MLPPKEKKEWRRKAEWEKLEHEEKHPGYKYQPQSKAKRAQKAAETAAMKESEKSAGPNAETTRPRKKKKTAADASMPSVAPTAAASDAYDMASITGPPIKSTRPREIATDASMASVASTAAAASDAYDAYYMAPYTGPPIKSSRPRKRKTIADDVSMAYIASTTPSAAYQSYDMAPSAGRQTKGLPLRKTTRTLSADASMASVAPTMPSAASFEWYNTTSPFYAGPLPMRSPSTAPSSLLPTPPPPAGNHPVDYAIHQQTLPSDNDREAADREDPLRYERYLLHRLHTMGKSSGLEAKNGILYHLGSTGAAAHADNGGLSTAGAFDGLNGQGVVHNAGNAVIAPDWFGPNTELPDARTGVSEWRNSVGEASSTHDVPSLDNGSAQPSVFEQNPAYGTGSAAGNGYDMSTGFPQSCECEAGDYQYYSHAPSDNLSSRSTSIPDMTAASRTHDTGYASYGPEYASTSGSSNASFVSQGTDYNGTHGYGTGAGLGADFGAESGFRPSSKLDFNCDDGVIVEDWESEYVNPLAPTLSPAQWQGEGPGAHGAL</sequence>
<feature type="region of interest" description="Disordered" evidence="1">
    <location>
        <begin position="1"/>
        <end position="83"/>
    </location>
</feature>
<feature type="region of interest" description="Disordered" evidence="1">
    <location>
        <begin position="365"/>
        <end position="395"/>
    </location>
</feature>
<accession>A0A550CEY4</accession>
<dbReference type="Gene3D" id="1.10.30.10">
    <property type="entry name" value="High mobility group box domain"/>
    <property type="match status" value="1"/>
</dbReference>
<feature type="compositionally biased region" description="Basic and acidic residues" evidence="1">
    <location>
        <begin position="1"/>
        <end position="26"/>
    </location>
</feature>
<keyword evidence="3" id="KW-1185">Reference proteome</keyword>
<comment type="caution">
    <text evidence="2">The sequence shown here is derived from an EMBL/GenBank/DDBJ whole genome shotgun (WGS) entry which is preliminary data.</text>
</comment>
<name>A0A550CEY4_9AGAR</name>
<protein>
    <recommendedName>
        <fullName evidence="4">HMG box domain-containing protein</fullName>
    </recommendedName>
</protein>
<organism evidence="2 3">
    <name type="scientific">Schizophyllum amplum</name>
    <dbReference type="NCBI Taxonomy" id="97359"/>
    <lineage>
        <taxon>Eukaryota</taxon>
        <taxon>Fungi</taxon>
        <taxon>Dikarya</taxon>
        <taxon>Basidiomycota</taxon>
        <taxon>Agaricomycotina</taxon>
        <taxon>Agaricomycetes</taxon>
        <taxon>Agaricomycetidae</taxon>
        <taxon>Agaricales</taxon>
        <taxon>Schizophyllaceae</taxon>
        <taxon>Schizophyllum</taxon>
    </lineage>
</organism>
<dbReference type="AlphaFoldDB" id="A0A550CEY4"/>
<evidence type="ECO:0008006" key="4">
    <source>
        <dbReference type="Google" id="ProtNLM"/>
    </source>
</evidence>
<proteinExistence type="predicted"/>
<dbReference type="Proteomes" id="UP000320762">
    <property type="component" value="Unassembled WGS sequence"/>
</dbReference>
<feature type="region of interest" description="Disordered" evidence="1">
    <location>
        <begin position="233"/>
        <end position="253"/>
    </location>
</feature>
<feature type="compositionally biased region" description="Polar residues" evidence="1">
    <location>
        <begin position="368"/>
        <end position="390"/>
    </location>
</feature>
<dbReference type="InterPro" id="IPR036910">
    <property type="entry name" value="HMG_box_dom_sf"/>
</dbReference>
<evidence type="ECO:0000313" key="3">
    <source>
        <dbReference type="Proteomes" id="UP000320762"/>
    </source>
</evidence>
<evidence type="ECO:0000256" key="1">
    <source>
        <dbReference type="SAM" id="MobiDB-lite"/>
    </source>
</evidence>
<dbReference type="EMBL" id="VDMD01000009">
    <property type="protein sequence ID" value="TRM63367.1"/>
    <property type="molecule type" value="Genomic_DNA"/>
</dbReference>
<gene>
    <name evidence="2" type="ORF">BD626DRAFT_583349</name>
</gene>